<evidence type="ECO:0000256" key="7">
    <source>
        <dbReference type="PROSITE-ProRule" id="PRU00284"/>
    </source>
</evidence>
<proteinExistence type="inferred from homology"/>
<dbReference type="InterPro" id="IPR004090">
    <property type="entry name" value="Chemotax_Me-accpt_rcpt"/>
</dbReference>
<feature type="domain" description="Methyl-accepting transducer" evidence="10">
    <location>
        <begin position="498"/>
        <end position="734"/>
    </location>
</feature>
<keyword evidence="3 9" id="KW-1133">Transmembrane helix</keyword>
<comment type="subcellular location">
    <subcellularLocation>
        <location evidence="1">Membrane</location>
        <topology evidence="1">Multi-pass membrane protein</topology>
    </subcellularLocation>
</comment>
<feature type="region of interest" description="Disordered" evidence="8">
    <location>
        <begin position="414"/>
        <end position="440"/>
    </location>
</feature>
<evidence type="ECO:0000256" key="3">
    <source>
        <dbReference type="ARBA" id="ARBA00022989"/>
    </source>
</evidence>
<dbReference type="Pfam" id="PF13675">
    <property type="entry name" value="PilJ"/>
    <property type="match status" value="1"/>
</dbReference>
<gene>
    <name evidence="12" type="ORF">GTP56_08580</name>
</gene>
<dbReference type="InterPro" id="IPR003660">
    <property type="entry name" value="HAMP_dom"/>
</dbReference>
<protein>
    <submittedName>
        <fullName evidence="12">Methyl-accepting chemotaxis protein</fullName>
    </submittedName>
</protein>
<dbReference type="CDD" id="cd11386">
    <property type="entry name" value="MCP_signal"/>
    <property type="match status" value="1"/>
</dbReference>
<keyword evidence="2 9" id="KW-0812">Transmembrane</keyword>
<feature type="compositionally biased region" description="Basic and acidic residues" evidence="8">
    <location>
        <begin position="414"/>
        <end position="425"/>
    </location>
</feature>
<dbReference type="FunFam" id="1.10.287.950:FF:000001">
    <property type="entry name" value="Methyl-accepting chemotaxis sensory transducer"/>
    <property type="match status" value="1"/>
</dbReference>
<evidence type="ECO:0000256" key="6">
    <source>
        <dbReference type="ARBA" id="ARBA00029447"/>
    </source>
</evidence>
<dbReference type="GO" id="GO:0016020">
    <property type="term" value="C:membrane"/>
    <property type="evidence" value="ECO:0007669"/>
    <property type="project" value="UniProtKB-SubCell"/>
</dbReference>
<dbReference type="GO" id="GO:0007165">
    <property type="term" value="P:signal transduction"/>
    <property type="evidence" value="ECO:0007669"/>
    <property type="project" value="UniProtKB-KW"/>
</dbReference>
<dbReference type="PANTHER" id="PTHR32089:SF119">
    <property type="entry name" value="METHYL-ACCEPTING CHEMOTAXIS PROTEIN CTPL"/>
    <property type="match status" value="1"/>
</dbReference>
<dbReference type="PRINTS" id="PR00260">
    <property type="entry name" value="CHEMTRNSDUCR"/>
</dbReference>
<dbReference type="SMART" id="SM00283">
    <property type="entry name" value="MA"/>
    <property type="match status" value="1"/>
</dbReference>
<evidence type="ECO:0000256" key="2">
    <source>
        <dbReference type="ARBA" id="ARBA00022692"/>
    </source>
</evidence>
<dbReference type="InterPro" id="IPR029095">
    <property type="entry name" value="NarX-like_N"/>
</dbReference>
<dbReference type="PROSITE" id="PS50111">
    <property type="entry name" value="CHEMOTAXIS_TRANSDUC_2"/>
    <property type="match status" value="1"/>
</dbReference>
<comment type="caution">
    <text evidence="12">The sequence shown here is derived from an EMBL/GenBank/DDBJ whole genome shotgun (WGS) entry which is preliminary data.</text>
</comment>
<dbReference type="EMBL" id="WWCR01000006">
    <property type="protein sequence ID" value="MYM72251.1"/>
    <property type="molecule type" value="Genomic_DNA"/>
</dbReference>
<comment type="similarity">
    <text evidence="6">Belongs to the methyl-accepting chemotaxis (MCP) protein family.</text>
</comment>
<keyword evidence="4 9" id="KW-0472">Membrane</keyword>
<evidence type="ECO:0000256" key="5">
    <source>
        <dbReference type="ARBA" id="ARBA00023224"/>
    </source>
</evidence>
<dbReference type="Pfam" id="PF00015">
    <property type="entry name" value="MCPsignal"/>
    <property type="match status" value="1"/>
</dbReference>
<organism evidence="12 13">
    <name type="scientific">Duganella margarita</name>
    <dbReference type="NCBI Taxonomy" id="2692170"/>
    <lineage>
        <taxon>Bacteria</taxon>
        <taxon>Pseudomonadati</taxon>
        <taxon>Pseudomonadota</taxon>
        <taxon>Betaproteobacteria</taxon>
        <taxon>Burkholderiales</taxon>
        <taxon>Oxalobacteraceae</taxon>
        <taxon>Telluria group</taxon>
        <taxon>Duganella</taxon>
    </lineage>
</organism>
<accession>A0A7X4GZ02</accession>
<feature type="transmembrane region" description="Helical" evidence="9">
    <location>
        <begin position="384"/>
        <end position="406"/>
    </location>
</feature>
<feature type="region of interest" description="Disordered" evidence="8">
    <location>
        <begin position="29"/>
        <end position="52"/>
    </location>
</feature>
<reference evidence="12 13" key="1">
    <citation type="submission" date="2019-12" db="EMBL/GenBank/DDBJ databases">
        <title>Novel species isolated from a subtropical stream in China.</title>
        <authorList>
            <person name="Lu H."/>
        </authorList>
    </citation>
    <scope>NUCLEOTIDE SEQUENCE [LARGE SCALE GENOMIC DNA]</scope>
    <source>
        <strain evidence="12 13">FT134W</strain>
    </source>
</reference>
<evidence type="ECO:0000313" key="13">
    <source>
        <dbReference type="Proteomes" id="UP000469734"/>
    </source>
</evidence>
<keyword evidence="5 7" id="KW-0807">Transducer</keyword>
<dbReference type="GO" id="GO:0006935">
    <property type="term" value="P:chemotaxis"/>
    <property type="evidence" value="ECO:0007669"/>
    <property type="project" value="InterPro"/>
</dbReference>
<evidence type="ECO:0000256" key="1">
    <source>
        <dbReference type="ARBA" id="ARBA00004141"/>
    </source>
</evidence>
<evidence type="ECO:0000256" key="8">
    <source>
        <dbReference type="SAM" id="MobiDB-lite"/>
    </source>
</evidence>
<sequence length="771" mass="82189">MAFKLGFLSRGSRNAAEDTAAHSEFGDSQFLHTAGTPAPAAPNTSAAADDGDAPLRLRDALGRRRTAAVPIETAPDVKLPLIGHLPAQRQLSILSTALALCLGASAVFVALNTIHNANRSAQTQVASDALMHSQRIGKAAPNAVQGSAEGFRQLEESRKELTSDINLMTRGGKYQGRTIGEPPSDIATVVAAARKQWNATDLAAGTILMLKADLSGMDKTLQKLNDMSPDLLVRTEDIIALKLQRGGSAREIAALGKLTMLTQRMSRSASEFLTAGGISSETAFQLGRDTTVFRNTIDGFLNGSAPLGLYAARDPDLRAKFTGLQTDFEEYQKLVAAVLNKLDKFSAARAAEQLIFNDNEALRQRLSVVQQVYRESQDSLGLTFWLMVAGGMLTLISAAAIGRVLLMDSHNRTRGAERRRQEADAMRQQSQRQEEEAKAMNDQNQAAILRLMNELQEVADGDLTVQATVSEDITGAIADSVNYTVEELRGLVGRVTATAEQVTKASTHAQSISSDLLSASQQQSREIQDASSTVVKMANEITDVSRSASESADVARQSVAAAQQGSTAVENAIKGMHEIREQIQDTSKRIKRLGESSQEIGEITELISDITEQTNVLALNAAIQAASAGEAGRGFSVVAEEVQRLAERSAGAAKQIGALVRTIQTDTHDAVAAMEKSTQGVVEGARLSDAAGAALHDISQVSNRLAELISGISQATGQQATSASGVAHNIQHILTVTQQTQDGTQQTAQSIHKLSVLAQELKNSVARFRIA</sequence>
<dbReference type="SUPFAM" id="SSF58104">
    <property type="entry name" value="Methyl-accepting chemotaxis protein (MCP) signaling domain"/>
    <property type="match status" value="1"/>
</dbReference>
<evidence type="ECO:0000259" key="11">
    <source>
        <dbReference type="PROSITE" id="PS50885"/>
    </source>
</evidence>
<evidence type="ECO:0000256" key="9">
    <source>
        <dbReference type="SAM" id="Phobius"/>
    </source>
</evidence>
<evidence type="ECO:0000259" key="10">
    <source>
        <dbReference type="PROSITE" id="PS50111"/>
    </source>
</evidence>
<dbReference type="PANTHER" id="PTHR32089">
    <property type="entry name" value="METHYL-ACCEPTING CHEMOTAXIS PROTEIN MCPB"/>
    <property type="match status" value="1"/>
</dbReference>
<dbReference type="Gene3D" id="1.10.287.950">
    <property type="entry name" value="Methyl-accepting chemotaxis protein"/>
    <property type="match status" value="1"/>
</dbReference>
<feature type="domain" description="HAMP" evidence="11">
    <location>
        <begin position="445"/>
        <end position="493"/>
    </location>
</feature>
<evidence type="ECO:0000256" key="4">
    <source>
        <dbReference type="ARBA" id="ARBA00023136"/>
    </source>
</evidence>
<dbReference type="AlphaFoldDB" id="A0A7X4GZ02"/>
<dbReference type="GO" id="GO:0004888">
    <property type="term" value="F:transmembrane signaling receptor activity"/>
    <property type="evidence" value="ECO:0007669"/>
    <property type="project" value="InterPro"/>
</dbReference>
<name>A0A7X4GZ02_9BURK</name>
<dbReference type="PROSITE" id="PS50885">
    <property type="entry name" value="HAMP"/>
    <property type="match status" value="1"/>
</dbReference>
<dbReference type="Proteomes" id="UP000469734">
    <property type="component" value="Unassembled WGS sequence"/>
</dbReference>
<evidence type="ECO:0000313" key="12">
    <source>
        <dbReference type="EMBL" id="MYM72251.1"/>
    </source>
</evidence>
<dbReference type="RefSeq" id="WP_161049787.1">
    <property type="nucleotide sequence ID" value="NZ_WWCR01000006.1"/>
</dbReference>
<feature type="transmembrane region" description="Helical" evidence="9">
    <location>
        <begin position="91"/>
        <end position="111"/>
    </location>
</feature>
<feature type="compositionally biased region" description="Low complexity" evidence="8">
    <location>
        <begin position="33"/>
        <end position="48"/>
    </location>
</feature>
<dbReference type="InterPro" id="IPR004089">
    <property type="entry name" value="MCPsignal_dom"/>
</dbReference>